<accession>A0A366IGA3</accession>
<reference evidence="2 3" key="1">
    <citation type="submission" date="2018-06" db="EMBL/GenBank/DDBJ databases">
        <title>Genomic Encyclopedia of Type Strains, Phase IV (KMG-IV): sequencing the most valuable type-strain genomes for metagenomic binning, comparative biology and taxonomic classification.</title>
        <authorList>
            <person name="Goeker M."/>
        </authorList>
    </citation>
    <scope>NUCLEOTIDE SEQUENCE [LARGE SCALE GENOMIC DNA]</scope>
    <source>
        <strain evidence="2 3">DSM 22112</strain>
    </source>
</reference>
<dbReference type="EMBL" id="QNRX01000002">
    <property type="protein sequence ID" value="RBP68940.1"/>
    <property type="molecule type" value="Genomic_DNA"/>
</dbReference>
<dbReference type="InterPro" id="IPR036237">
    <property type="entry name" value="Xyl_isomerase-like_sf"/>
</dbReference>
<sequence length="248" mass="28751">MPLQERLTLIKDTGFDATCLWWEDEVYPKTILVDHMPAMVKDAGLFLDNIHCPYMGADRFWSESKSARQREIDTYYSYIEACAKHEIPHMIMHVNDENPVIESTELGLDSMIHLVRRAEEYGVKLAIENTLNNDIIHMLLSEIPSQNLGLCYDSSHDWIQGQSCGDLLEKWKKRLYCTHLSDNNGKEDKHWIPGDGEVSWEKIIPNIIDSQINFITMELLSSKIKIEDPKKYLKTAHKSLEQILNMND</sequence>
<evidence type="ECO:0000313" key="2">
    <source>
        <dbReference type="EMBL" id="RBP68940.1"/>
    </source>
</evidence>
<organism evidence="2 3">
    <name type="scientific">Alkalibaculum bacchi</name>
    <dbReference type="NCBI Taxonomy" id="645887"/>
    <lineage>
        <taxon>Bacteria</taxon>
        <taxon>Bacillati</taxon>
        <taxon>Bacillota</taxon>
        <taxon>Clostridia</taxon>
        <taxon>Eubacteriales</taxon>
        <taxon>Eubacteriaceae</taxon>
        <taxon>Alkalibaculum</taxon>
    </lineage>
</organism>
<evidence type="ECO:0000259" key="1">
    <source>
        <dbReference type="Pfam" id="PF01261"/>
    </source>
</evidence>
<dbReference type="SUPFAM" id="SSF51658">
    <property type="entry name" value="Xylose isomerase-like"/>
    <property type="match status" value="1"/>
</dbReference>
<dbReference type="InterPro" id="IPR013022">
    <property type="entry name" value="Xyl_isomerase-like_TIM-brl"/>
</dbReference>
<keyword evidence="2" id="KW-0413">Isomerase</keyword>
<proteinExistence type="predicted"/>
<evidence type="ECO:0000313" key="3">
    <source>
        <dbReference type="Proteomes" id="UP000253490"/>
    </source>
</evidence>
<dbReference type="InterPro" id="IPR050312">
    <property type="entry name" value="IolE/XylAMocC-like"/>
</dbReference>
<name>A0A366IGA3_9FIRM</name>
<dbReference type="Proteomes" id="UP000253490">
    <property type="component" value="Unassembled WGS sequence"/>
</dbReference>
<dbReference type="Pfam" id="PF01261">
    <property type="entry name" value="AP_endonuc_2"/>
    <property type="match status" value="1"/>
</dbReference>
<keyword evidence="3" id="KW-1185">Reference proteome</keyword>
<gene>
    <name evidence="2" type="ORF">DES36_10282</name>
</gene>
<feature type="domain" description="Xylose isomerase-like TIM barrel" evidence="1">
    <location>
        <begin position="8"/>
        <end position="241"/>
    </location>
</feature>
<protein>
    <submittedName>
        <fullName evidence="2">Sugar phosphate isomerase/epimerase</fullName>
    </submittedName>
</protein>
<comment type="caution">
    <text evidence="2">The sequence shown here is derived from an EMBL/GenBank/DDBJ whole genome shotgun (WGS) entry which is preliminary data.</text>
</comment>
<dbReference type="Gene3D" id="3.20.20.150">
    <property type="entry name" value="Divalent-metal-dependent TIM barrel enzymes"/>
    <property type="match status" value="1"/>
</dbReference>
<dbReference type="GO" id="GO:0016853">
    <property type="term" value="F:isomerase activity"/>
    <property type="evidence" value="ECO:0007669"/>
    <property type="project" value="UniProtKB-KW"/>
</dbReference>
<dbReference type="AlphaFoldDB" id="A0A366IGA3"/>
<dbReference type="PANTHER" id="PTHR12110">
    <property type="entry name" value="HYDROXYPYRUVATE ISOMERASE"/>
    <property type="match status" value="1"/>
</dbReference>